<organism evidence="2 3">
    <name type="scientific">Hymenobacter nivis</name>
    <dbReference type="NCBI Taxonomy" id="1850093"/>
    <lineage>
        <taxon>Bacteria</taxon>
        <taxon>Pseudomonadati</taxon>
        <taxon>Bacteroidota</taxon>
        <taxon>Cytophagia</taxon>
        <taxon>Cytophagales</taxon>
        <taxon>Hymenobacteraceae</taxon>
        <taxon>Hymenobacter</taxon>
    </lineage>
</organism>
<comment type="caution">
    <text evidence="2">The sequence shown here is derived from an EMBL/GenBank/DDBJ whole genome shotgun (WGS) entry which is preliminary data.</text>
</comment>
<proteinExistence type="predicted"/>
<keyword evidence="1" id="KW-0472">Membrane</keyword>
<evidence type="ECO:0000256" key="1">
    <source>
        <dbReference type="SAM" id="Phobius"/>
    </source>
</evidence>
<evidence type="ECO:0000313" key="3">
    <source>
        <dbReference type="Proteomes" id="UP000317646"/>
    </source>
</evidence>
<dbReference type="Proteomes" id="UP000317646">
    <property type="component" value="Unassembled WGS sequence"/>
</dbReference>
<accession>A0A502GUI7</accession>
<dbReference type="EMBL" id="RCYZ01000005">
    <property type="protein sequence ID" value="TPG65315.1"/>
    <property type="molecule type" value="Genomic_DNA"/>
</dbReference>
<evidence type="ECO:0000313" key="2">
    <source>
        <dbReference type="EMBL" id="TPG65315.1"/>
    </source>
</evidence>
<gene>
    <name evidence="2" type="ORF">EAH73_12575</name>
</gene>
<name>A0A502GUI7_9BACT</name>
<keyword evidence="1" id="KW-1133">Transmembrane helix</keyword>
<dbReference type="RefSeq" id="WP_140467073.1">
    <property type="nucleotide sequence ID" value="NZ_RCYZ01000005.1"/>
</dbReference>
<feature type="transmembrane region" description="Helical" evidence="1">
    <location>
        <begin position="42"/>
        <end position="59"/>
    </location>
</feature>
<protein>
    <submittedName>
        <fullName evidence="2">Uncharacterized protein</fullName>
    </submittedName>
</protein>
<keyword evidence="3" id="KW-1185">Reference proteome</keyword>
<dbReference type="AlphaFoldDB" id="A0A502GUI7"/>
<feature type="transmembrane region" description="Helical" evidence="1">
    <location>
        <begin position="12"/>
        <end position="30"/>
    </location>
</feature>
<keyword evidence="1" id="KW-0812">Transmembrane</keyword>
<sequence>MGPIRPRSRNRAAANLLFTGLGFSLLIVLLEAPDLLRRPAVLGLLLVGYLRQAAAVCFVRRGHAWAKYLVLRQSRVLARSRAYPAVFHHGLRSVGRGPWALAHDAVPHGTRTGALVLLFRTPQP</sequence>
<reference evidence="2 3" key="1">
    <citation type="journal article" date="2019" name="Environ. Microbiol.">
        <title>Species interactions and distinct microbial communities in high Arctic permafrost affected cryosols are associated with the CH4 and CO2 gas fluxes.</title>
        <authorList>
            <person name="Altshuler I."/>
            <person name="Hamel J."/>
            <person name="Turney S."/>
            <person name="Magnuson E."/>
            <person name="Levesque R."/>
            <person name="Greer C."/>
            <person name="Whyte L.G."/>
        </authorList>
    </citation>
    <scope>NUCLEOTIDE SEQUENCE [LARGE SCALE GENOMIC DNA]</scope>
    <source>
        <strain evidence="2 3">S9.2P</strain>
    </source>
</reference>